<dbReference type="KEGG" id="cgv:CGLAU_09115"/>
<dbReference type="RefSeq" id="WP_095660412.1">
    <property type="nucleotide sequence ID" value="NZ_BAAAKB010000032.1"/>
</dbReference>
<evidence type="ECO:0000313" key="3">
    <source>
        <dbReference type="Proteomes" id="UP000217209"/>
    </source>
</evidence>
<evidence type="ECO:0000256" key="1">
    <source>
        <dbReference type="SAM" id="SignalP"/>
    </source>
</evidence>
<dbReference type="AlphaFoldDB" id="A0A1Q2HY48"/>
<protein>
    <submittedName>
        <fullName evidence="2">Uncharacterized protein</fullName>
    </submittedName>
</protein>
<dbReference type="EMBL" id="CP019688">
    <property type="protein sequence ID" value="AQQ15775.1"/>
    <property type="molecule type" value="Genomic_DNA"/>
</dbReference>
<organism evidence="2 3">
    <name type="scientific">Corynebacterium glaucum</name>
    <dbReference type="NCBI Taxonomy" id="187491"/>
    <lineage>
        <taxon>Bacteria</taxon>
        <taxon>Bacillati</taxon>
        <taxon>Actinomycetota</taxon>
        <taxon>Actinomycetes</taxon>
        <taxon>Mycobacteriales</taxon>
        <taxon>Corynebacteriaceae</taxon>
        <taxon>Corynebacterium</taxon>
    </lineage>
</organism>
<feature type="signal peptide" evidence="1">
    <location>
        <begin position="1"/>
        <end position="29"/>
    </location>
</feature>
<proteinExistence type="predicted"/>
<feature type="chain" id="PRO_5010271955" evidence="1">
    <location>
        <begin position="30"/>
        <end position="149"/>
    </location>
</feature>
<gene>
    <name evidence="2" type="ORF">CGLAU_09115</name>
</gene>
<evidence type="ECO:0000313" key="2">
    <source>
        <dbReference type="EMBL" id="AQQ15775.1"/>
    </source>
</evidence>
<reference evidence="2 3" key="1">
    <citation type="submission" date="2016-12" db="EMBL/GenBank/DDBJ databases">
        <authorList>
            <person name="Song W.-J."/>
            <person name="Kurnit D.M."/>
        </authorList>
    </citation>
    <scope>NUCLEOTIDE SEQUENCE [LARGE SCALE GENOMIC DNA]</scope>
    <source>
        <strain evidence="2 3">DSM 30827</strain>
    </source>
</reference>
<dbReference type="Proteomes" id="UP000217209">
    <property type="component" value="Chromosome"/>
</dbReference>
<accession>A0A1Q2HY48</accession>
<keyword evidence="3" id="KW-1185">Reference proteome</keyword>
<name>A0A1Q2HY48_9CORY</name>
<dbReference type="OrthoDB" id="4411781at2"/>
<keyword evidence="1" id="KW-0732">Signal</keyword>
<sequence precursor="true">MNTIKRTAFTAAAAAALTATSFSALPANAQPMDAKLFTNSANTVRCEIITNDGKTFTLCTSDIGREKQPECNPPNELVPSVYIYPNAIDVACWNQGFGGEPVALKPFQIQRHGSATVIPSPTGDLYVFDSSKFTLIRAGKANSVIFSLR</sequence>